<dbReference type="AlphaFoldDB" id="A0A3B0MTL1"/>
<accession>A0A3B0MTL1</accession>
<gene>
    <name evidence="3" type="ORF">TAT_000261700</name>
    <name evidence="2" type="ORF">TAV_000262000</name>
</gene>
<dbReference type="EMBL" id="UIVT01000003">
    <property type="protein sequence ID" value="SVP93624.1"/>
    <property type="molecule type" value="Genomic_DNA"/>
</dbReference>
<reference evidence="2" key="1">
    <citation type="submission" date="2018-07" db="EMBL/GenBank/DDBJ databases">
        <authorList>
            <person name="Quirk P.G."/>
            <person name="Krulwich T.A."/>
        </authorList>
    </citation>
    <scope>NUCLEOTIDE SEQUENCE</scope>
    <source>
        <strain evidence="2">Anand</strain>
    </source>
</reference>
<sequence length="231" mass="25547">MVIGSMDTTYPKKDKATEIPKGNVTITYGDCPPKTDAKNNGTANINTPENAGPTLTITGVEPKTEAPLEETGATPLNCTVSVDTTKKTLTIKYDGDKCIEITLTGSDSITKTATPVQYGHILTETFDMSKVHPHIVSPTLMVIVGMVLLVMTIFPPVIVAVLRISFDFGDPKSPMCEWDSKGFYGAGSGLHWHAFDLLMIIKISLAYLFIYWLHHRDYVDLLIRNDEPWRR</sequence>
<organism evidence="2">
    <name type="scientific">Theileria annulata</name>
    <dbReference type="NCBI Taxonomy" id="5874"/>
    <lineage>
        <taxon>Eukaryota</taxon>
        <taxon>Sar</taxon>
        <taxon>Alveolata</taxon>
        <taxon>Apicomplexa</taxon>
        <taxon>Aconoidasida</taxon>
        <taxon>Piroplasmida</taxon>
        <taxon>Theileriidae</taxon>
        <taxon>Theileria</taxon>
    </lineage>
</organism>
<evidence type="ECO:0000313" key="2">
    <source>
        <dbReference type="EMBL" id="SVP92822.1"/>
    </source>
</evidence>
<feature type="transmembrane region" description="Helical" evidence="1">
    <location>
        <begin position="190"/>
        <end position="213"/>
    </location>
</feature>
<keyword evidence="1" id="KW-1133">Transmembrane helix</keyword>
<dbReference type="EMBL" id="UIVS01000003">
    <property type="protein sequence ID" value="SVP92822.1"/>
    <property type="molecule type" value="Genomic_DNA"/>
</dbReference>
<feature type="transmembrane region" description="Helical" evidence="1">
    <location>
        <begin position="140"/>
        <end position="164"/>
    </location>
</feature>
<keyword evidence="1" id="KW-0472">Membrane</keyword>
<proteinExistence type="predicted"/>
<keyword evidence="1" id="KW-0812">Transmembrane</keyword>
<name>A0A3B0MTL1_THEAN</name>
<protein>
    <submittedName>
        <fullName evidence="2">Uncharacterized protein</fullName>
    </submittedName>
</protein>
<evidence type="ECO:0000256" key="1">
    <source>
        <dbReference type="SAM" id="Phobius"/>
    </source>
</evidence>
<dbReference type="VEuPathDB" id="PiroplasmaDB:TA13940"/>
<evidence type="ECO:0000313" key="3">
    <source>
        <dbReference type="EMBL" id="SVP93624.1"/>
    </source>
</evidence>